<feature type="domain" description="Smf/DprA SLOG" evidence="3">
    <location>
        <begin position="80"/>
        <end position="286"/>
    </location>
</feature>
<dbReference type="EMBL" id="CP000859">
    <property type="protein sequence ID" value="ABW68248.1"/>
    <property type="molecule type" value="Genomic_DNA"/>
</dbReference>
<dbReference type="NCBIfam" id="TIGR00732">
    <property type="entry name" value="dprA"/>
    <property type="match status" value="1"/>
</dbReference>
<dbReference type="Gene3D" id="1.10.10.10">
    <property type="entry name" value="Winged helix-like DNA-binding domain superfamily/Winged helix DNA-binding domain"/>
    <property type="match status" value="1"/>
</dbReference>
<dbReference type="InterPro" id="IPR010994">
    <property type="entry name" value="RuvA_2-like"/>
</dbReference>
<proteinExistence type="inferred from homology"/>
<evidence type="ECO:0000259" key="4">
    <source>
        <dbReference type="Pfam" id="PF17782"/>
    </source>
</evidence>
<dbReference type="RefSeq" id="WP_012175860.1">
    <property type="nucleotide sequence ID" value="NC_009943.1"/>
</dbReference>
<dbReference type="InterPro" id="IPR003488">
    <property type="entry name" value="DprA"/>
</dbReference>
<dbReference type="PANTHER" id="PTHR43022">
    <property type="entry name" value="PROTEIN SMF"/>
    <property type="match status" value="1"/>
</dbReference>
<dbReference type="SUPFAM" id="SSF47781">
    <property type="entry name" value="RuvA domain 2-like"/>
    <property type="match status" value="1"/>
</dbReference>
<dbReference type="eggNOG" id="COG1948">
    <property type="taxonomic scope" value="Bacteria"/>
</dbReference>
<dbReference type="InterPro" id="IPR041614">
    <property type="entry name" value="DprA_WH"/>
</dbReference>
<evidence type="ECO:0000259" key="3">
    <source>
        <dbReference type="Pfam" id="PF02481"/>
    </source>
</evidence>
<protein>
    <submittedName>
        <fullName evidence="5">DNA protecting protein DprA</fullName>
    </submittedName>
</protein>
<dbReference type="Gene3D" id="3.40.50.450">
    <property type="match status" value="1"/>
</dbReference>
<evidence type="ECO:0000313" key="5">
    <source>
        <dbReference type="EMBL" id="ABW68248.1"/>
    </source>
</evidence>
<dbReference type="Pfam" id="PF14520">
    <property type="entry name" value="HHH_5"/>
    <property type="match status" value="1"/>
</dbReference>
<dbReference type="HOGENOM" id="CLU_029601_0_3_7"/>
<keyword evidence="6" id="KW-1185">Reference proteome</keyword>
<evidence type="ECO:0000256" key="1">
    <source>
        <dbReference type="ARBA" id="ARBA00006525"/>
    </source>
</evidence>
<sequence>MENLTPWFTLKSVPGVGNLLFKRLIDRFGSPEKVLSAARSDLLGVQGISDTLASAIRAHKTPDNIEKVLETCARKAISIVPLTDPGYPALLREIHDPPPYLYVWGKLVPDAGCISIVGSRSPTRYGLSMATQLSGELAAMGLCVASGMARGIDTAAHTGALDNNGLTYAVLGSGLCRIYPPENMELARRIAGQGAVISEFPLFAEPDAHHFPLRNRLISGLSLGTIVVEAAARSGSLITARLAMEQGREVFAVPGSITSFKSTGAHGLLKQGAILVEKASDVIAEISPRLAAGPATAPAASDRADENKHAGKPTPGLDTDEVRVLQTLEPYPVHIDEIAQKAAMAPGKTAGILLQLELKGFVTQEPGKRFLINPDVARADLVADARRET</sequence>
<dbReference type="OrthoDB" id="9785707at2"/>
<dbReference type="Proteomes" id="UP000008561">
    <property type="component" value="Chromosome"/>
</dbReference>
<gene>
    <name evidence="5" type="ordered locus">Dole_2444</name>
</gene>
<accession>A8ZW14</accession>
<dbReference type="PANTHER" id="PTHR43022:SF1">
    <property type="entry name" value="PROTEIN SMF"/>
    <property type="match status" value="1"/>
</dbReference>
<feature type="domain" description="DprA winged helix" evidence="4">
    <location>
        <begin position="311"/>
        <end position="368"/>
    </location>
</feature>
<feature type="region of interest" description="Disordered" evidence="2">
    <location>
        <begin position="294"/>
        <end position="318"/>
    </location>
</feature>
<name>A8ZW14_DESOH</name>
<dbReference type="InterPro" id="IPR036388">
    <property type="entry name" value="WH-like_DNA-bd_sf"/>
</dbReference>
<dbReference type="AlphaFoldDB" id="A8ZW14"/>
<dbReference type="InterPro" id="IPR057666">
    <property type="entry name" value="DrpA_SLOG"/>
</dbReference>
<organism evidence="5 6">
    <name type="scientific">Desulfosudis oleivorans (strain DSM 6200 / JCM 39069 / Hxd3)</name>
    <name type="common">Desulfococcus oleovorans</name>
    <dbReference type="NCBI Taxonomy" id="96561"/>
    <lineage>
        <taxon>Bacteria</taxon>
        <taxon>Pseudomonadati</taxon>
        <taxon>Thermodesulfobacteriota</taxon>
        <taxon>Desulfobacteria</taxon>
        <taxon>Desulfobacterales</taxon>
        <taxon>Desulfosudaceae</taxon>
        <taxon>Desulfosudis</taxon>
    </lineage>
</organism>
<dbReference type="KEGG" id="dol:Dole_2444"/>
<dbReference type="Pfam" id="PF02481">
    <property type="entry name" value="DNA_processg_A"/>
    <property type="match status" value="1"/>
</dbReference>
<evidence type="ECO:0000313" key="6">
    <source>
        <dbReference type="Proteomes" id="UP000008561"/>
    </source>
</evidence>
<reference evidence="5 6" key="1">
    <citation type="submission" date="2007-10" db="EMBL/GenBank/DDBJ databases">
        <title>Complete sequence of Desulfococcus oleovorans Hxd3.</title>
        <authorList>
            <consortium name="US DOE Joint Genome Institute"/>
            <person name="Copeland A."/>
            <person name="Lucas S."/>
            <person name="Lapidus A."/>
            <person name="Barry K."/>
            <person name="Glavina del Rio T."/>
            <person name="Dalin E."/>
            <person name="Tice H."/>
            <person name="Pitluck S."/>
            <person name="Kiss H."/>
            <person name="Brettin T."/>
            <person name="Bruce D."/>
            <person name="Detter J.C."/>
            <person name="Han C."/>
            <person name="Schmutz J."/>
            <person name="Larimer F."/>
            <person name="Land M."/>
            <person name="Hauser L."/>
            <person name="Kyrpides N."/>
            <person name="Kim E."/>
            <person name="Wawrik B."/>
            <person name="Richardson P."/>
        </authorList>
    </citation>
    <scope>NUCLEOTIDE SEQUENCE [LARGE SCALE GENOMIC DNA]</scope>
    <source>
        <strain evidence="6">DSM 6200 / JCM 39069 / Hxd3</strain>
    </source>
</reference>
<dbReference type="Pfam" id="PF17782">
    <property type="entry name" value="WHD_DprA"/>
    <property type="match status" value="1"/>
</dbReference>
<evidence type="ECO:0000256" key="2">
    <source>
        <dbReference type="SAM" id="MobiDB-lite"/>
    </source>
</evidence>
<dbReference type="SUPFAM" id="SSF102405">
    <property type="entry name" value="MCP/YpsA-like"/>
    <property type="match status" value="1"/>
</dbReference>
<comment type="similarity">
    <text evidence="1">Belongs to the DprA/Smf family.</text>
</comment>
<dbReference type="STRING" id="96561.Dole_2444"/>
<dbReference type="eggNOG" id="COG0758">
    <property type="taxonomic scope" value="Bacteria"/>
</dbReference>
<dbReference type="GO" id="GO:0009294">
    <property type="term" value="P:DNA-mediated transformation"/>
    <property type="evidence" value="ECO:0007669"/>
    <property type="project" value="InterPro"/>
</dbReference>